<evidence type="ECO:0000313" key="3">
    <source>
        <dbReference type="Proteomes" id="UP001501469"/>
    </source>
</evidence>
<protein>
    <submittedName>
        <fullName evidence="2">Uncharacterized protein</fullName>
    </submittedName>
</protein>
<accession>A0ABP7U5F5</accession>
<name>A0ABP7U5F5_9BACT</name>
<gene>
    <name evidence="2" type="ORF">GCM10022409_21520</name>
</gene>
<dbReference type="Proteomes" id="UP001501469">
    <property type="component" value="Unassembled WGS sequence"/>
</dbReference>
<reference evidence="3" key="1">
    <citation type="journal article" date="2019" name="Int. J. Syst. Evol. Microbiol.">
        <title>The Global Catalogue of Microorganisms (GCM) 10K type strain sequencing project: providing services to taxonomists for standard genome sequencing and annotation.</title>
        <authorList>
            <consortium name="The Broad Institute Genomics Platform"/>
            <consortium name="The Broad Institute Genome Sequencing Center for Infectious Disease"/>
            <person name="Wu L."/>
            <person name="Ma J."/>
        </authorList>
    </citation>
    <scope>NUCLEOTIDE SEQUENCE [LARGE SCALE GENOMIC DNA]</scope>
    <source>
        <strain evidence="3">JCM 17225</strain>
    </source>
</reference>
<sequence>MRARPAAHDKRRDVPAPYSLFATPFTMRIGGSAASTSGRPLKQDVLDAMTAAQLLQSKLSPTATQPLPGAAAAEETLVS</sequence>
<comment type="caution">
    <text evidence="2">The sequence shown here is derived from an EMBL/GenBank/DDBJ whole genome shotgun (WGS) entry which is preliminary data.</text>
</comment>
<evidence type="ECO:0000313" key="2">
    <source>
        <dbReference type="EMBL" id="GAA4036314.1"/>
    </source>
</evidence>
<organism evidence="2 3">
    <name type="scientific">Hymenobacter glaciei</name>
    <dbReference type="NCBI Taxonomy" id="877209"/>
    <lineage>
        <taxon>Bacteria</taxon>
        <taxon>Pseudomonadati</taxon>
        <taxon>Bacteroidota</taxon>
        <taxon>Cytophagia</taxon>
        <taxon>Cytophagales</taxon>
        <taxon>Hymenobacteraceae</taxon>
        <taxon>Hymenobacter</taxon>
    </lineage>
</organism>
<feature type="region of interest" description="Disordered" evidence="1">
    <location>
        <begin position="59"/>
        <end position="79"/>
    </location>
</feature>
<evidence type="ECO:0000256" key="1">
    <source>
        <dbReference type="SAM" id="MobiDB-lite"/>
    </source>
</evidence>
<proteinExistence type="predicted"/>
<dbReference type="EMBL" id="BAABDK010000017">
    <property type="protein sequence ID" value="GAA4036314.1"/>
    <property type="molecule type" value="Genomic_DNA"/>
</dbReference>
<keyword evidence="3" id="KW-1185">Reference proteome</keyword>